<comment type="similarity">
    <text evidence="7">Belongs to the FtsL family.</text>
</comment>
<dbReference type="OrthoDB" id="14664at2"/>
<keyword evidence="4 7" id="KW-1133">Transmembrane helix</keyword>
<dbReference type="Pfam" id="PF04977">
    <property type="entry name" value="DivIC"/>
    <property type="match status" value="1"/>
</dbReference>
<dbReference type="InterPro" id="IPR007060">
    <property type="entry name" value="FtsL/DivIC"/>
</dbReference>
<dbReference type="Proteomes" id="UP000179524">
    <property type="component" value="Unassembled WGS sequence"/>
</dbReference>
<evidence type="ECO:0000256" key="3">
    <source>
        <dbReference type="ARBA" id="ARBA00022692"/>
    </source>
</evidence>
<dbReference type="EMBL" id="MLQR01000029">
    <property type="protein sequence ID" value="OIJ13262.1"/>
    <property type="molecule type" value="Genomic_DNA"/>
</dbReference>
<evidence type="ECO:0000256" key="8">
    <source>
        <dbReference type="NCBIfam" id="TIGR02209"/>
    </source>
</evidence>
<evidence type="ECO:0000256" key="1">
    <source>
        <dbReference type="ARBA" id="ARBA00022475"/>
    </source>
</evidence>
<comment type="caution">
    <text evidence="9">The sequence shown here is derived from an EMBL/GenBank/DDBJ whole genome shotgun (WGS) entry which is preliminary data.</text>
</comment>
<keyword evidence="5 7" id="KW-0472">Membrane</keyword>
<sequence length="121" mass="13789">MNNLARKLERKKVYDTTEYQQQNQPQIKRKLRITSGEKFLYFSTVAGLVFASYLVISTFASIYIVNSEIHTLERSISAQVTNNEALQLQVTELSAPNRILHIATNELGMSLNDKNVKVVQN</sequence>
<keyword evidence="10" id="KW-1185">Reference proteome</keyword>
<dbReference type="GO" id="GO:0043093">
    <property type="term" value="P:FtsZ-dependent cytokinesis"/>
    <property type="evidence" value="ECO:0007669"/>
    <property type="project" value="UniProtKB-UniRule"/>
</dbReference>
<dbReference type="GO" id="GO:0032153">
    <property type="term" value="C:cell division site"/>
    <property type="evidence" value="ECO:0007669"/>
    <property type="project" value="UniProtKB-UniRule"/>
</dbReference>
<protein>
    <recommendedName>
        <fullName evidence="7 8">Cell division protein FtsL</fullName>
    </recommendedName>
</protein>
<evidence type="ECO:0000313" key="9">
    <source>
        <dbReference type="EMBL" id="OIJ13262.1"/>
    </source>
</evidence>
<comment type="function">
    <text evidence="7">Essential cell division protein.</text>
</comment>
<dbReference type="GO" id="GO:0005886">
    <property type="term" value="C:plasma membrane"/>
    <property type="evidence" value="ECO:0007669"/>
    <property type="project" value="UniProtKB-SubCell"/>
</dbReference>
<keyword evidence="3 7" id="KW-0812">Transmembrane</keyword>
<evidence type="ECO:0000256" key="6">
    <source>
        <dbReference type="ARBA" id="ARBA00023306"/>
    </source>
</evidence>
<gene>
    <name evidence="7" type="primary">ftsL</name>
    <name evidence="9" type="ORF">BKP37_12230</name>
</gene>
<accession>A0A1S2LL88</accession>
<dbReference type="AlphaFoldDB" id="A0A1S2LL88"/>
<dbReference type="NCBIfam" id="TIGR02209">
    <property type="entry name" value="ftsL_broad"/>
    <property type="match status" value="1"/>
</dbReference>
<keyword evidence="6 7" id="KW-0131">Cell cycle</keyword>
<keyword evidence="2 7" id="KW-0132">Cell division</keyword>
<evidence type="ECO:0000256" key="4">
    <source>
        <dbReference type="ARBA" id="ARBA00022989"/>
    </source>
</evidence>
<dbReference type="HAMAP" id="MF_00910">
    <property type="entry name" value="FtsL"/>
    <property type="match status" value="1"/>
</dbReference>
<evidence type="ECO:0000256" key="7">
    <source>
        <dbReference type="HAMAP-Rule" id="MF_00910"/>
    </source>
</evidence>
<feature type="transmembrane region" description="Helical" evidence="7">
    <location>
        <begin position="39"/>
        <end position="65"/>
    </location>
</feature>
<evidence type="ECO:0000256" key="2">
    <source>
        <dbReference type="ARBA" id="ARBA00022618"/>
    </source>
</evidence>
<name>A0A1S2LL88_9BACI</name>
<comment type="subcellular location">
    <subcellularLocation>
        <location evidence="7">Cell membrane</location>
        <topology evidence="7">Single-pass type II membrane protein</topology>
    </subcellularLocation>
    <text evidence="7">Localizes to the division septum where it forms a ring structure.</text>
</comment>
<dbReference type="InterPro" id="IPR011922">
    <property type="entry name" value="Cell_div_FtsL"/>
</dbReference>
<dbReference type="RefSeq" id="WP_071309862.1">
    <property type="nucleotide sequence ID" value="NZ_MLQR01000029.1"/>
</dbReference>
<keyword evidence="1 7" id="KW-1003">Cell membrane</keyword>
<organism evidence="9 10">
    <name type="scientific">Anaerobacillus alkalilacustris</name>
    <dbReference type="NCBI Taxonomy" id="393763"/>
    <lineage>
        <taxon>Bacteria</taxon>
        <taxon>Bacillati</taxon>
        <taxon>Bacillota</taxon>
        <taxon>Bacilli</taxon>
        <taxon>Bacillales</taxon>
        <taxon>Bacillaceae</taxon>
        <taxon>Anaerobacillus</taxon>
    </lineage>
</organism>
<evidence type="ECO:0000313" key="10">
    <source>
        <dbReference type="Proteomes" id="UP000179524"/>
    </source>
</evidence>
<evidence type="ECO:0000256" key="5">
    <source>
        <dbReference type="ARBA" id="ARBA00023136"/>
    </source>
</evidence>
<proteinExistence type="inferred from homology"/>
<reference evidence="9 10" key="1">
    <citation type="submission" date="2016-10" db="EMBL/GenBank/DDBJ databases">
        <title>Draft genome sequences of four alkaliphilic bacteria belonging to the Anaerobacillus genus.</title>
        <authorList>
            <person name="Bassil N.M."/>
            <person name="Lloyd J.R."/>
        </authorList>
    </citation>
    <scope>NUCLEOTIDE SEQUENCE [LARGE SCALE GENOMIC DNA]</scope>
    <source>
        <strain evidence="9 10">DSM 18345</strain>
    </source>
</reference>